<feature type="region of interest" description="Disordered" evidence="2">
    <location>
        <begin position="134"/>
        <end position="164"/>
    </location>
</feature>
<accession>A0A2P5F3X7</accession>
<protein>
    <submittedName>
        <fullName evidence="3">LRR domain containing protein</fullName>
    </submittedName>
</protein>
<dbReference type="SUPFAM" id="SSF52047">
    <property type="entry name" value="RNI-like"/>
    <property type="match status" value="1"/>
</dbReference>
<dbReference type="PANTHER" id="PTHR36766:SF61">
    <property type="entry name" value="NB-ARC DOMAIN DISEASE RESISTANCE PROTEIN"/>
    <property type="match status" value="1"/>
</dbReference>
<evidence type="ECO:0000256" key="1">
    <source>
        <dbReference type="ARBA" id="ARBA00022821"/>
    </source>
</evidence>
<dbReference type="Gene3D" id="3.80.10.10">
    <property type="entry name" value="Ribonuclease Inhibitor"/>
    <property type="match status" value="1"/>
</dbReference>
<proteinExistence type="predicted"/>
<dbReference type="InterPro" id="IPR032675">
    <property type="entry name" value="LRR_dom_sf"/>
</dbReference>
<dbReference type="EMBL" id="JXTC01000064">
    <property type="protein sequence ID" value="PON92503.1"/>
    <property type="molecule type" value="Genomic_DNA"/>
</dbReference>
<dbReference type="Proteomes" id="UP000237000">
    <property type="component" value="Unassembled WGS sequence"/>
</dbReference>
<reference evidence="4" key="1">
    <citation type="submission" date="2016-06" db="EMBL/GenBank/DDBJ databases">
        <title>Parallel loss of symbiosis genes in relatives of nitrogen-fixing non-legume Parasponia.</title>
        <authorList>
            <person name="Van Velzen R."/>
            <person name="Holmer R."/>
            <person name="Bu F."/>
            <person name="Rutten L."/>
            <person name="Van Zeijl A."/>
            <person name="Liu W."/>
            <person name="Santuari L."/>
            <person name="Cao Q."/>
            <person name="Sharma T."/>
            <person name="Shen D."/>
            <person name="Roswanjaya Y."/>
            <person name="Wardhani T."/>
            <person name="Kalhor M.S."/>
            <person name="Jansen J."/>
            <person name="Van den Hoogen J."/>
            <person name="Gungor B."/>
            <person name="Hartog M."/>
            <person name="Hontelez J."/>
            <person name="Verver J."/>
            <person name="Yang W.-C."/>
            <person name="Schijlen E."/>
            <person name="Repin R."/>
            <person name="Schilthuizen M."/>
            <person name="Schranz E."/>
            <person name="Heidstra R."/>
            <person name="Miyata K."/>
            <person name="Fedorova E."/>
            <person name="Kohlen W."/>
            <person name="Bisseling T."/>
            <person name="Smit S."/>
            <person name="Geurts R."/>
        </authorList>
    </citation>
    <scope>NUCLEOTIDE SEQUENCE [LARGE SCALE GENOMIC DNA]</scope>
    <source>
        <strain evidence="4">cv. RG33-2</strain>
    </source>
</reference>
<evidence type="ECO:0000313" key="3">
    <source>
        <dbReference type="EMBL" id="PON92503.1"/>
    </source>
</evidence>
<sequence>MGLLTRLETLMIIDCEKLGEDENDKGNNIIPLSLRTLVLMKLPQLAALPRWLQGSSSTLNYLRIEDCNNLRTLPQWLTRIESLQKLTIRNCEALSFLQEDVLTYLRQNYTNEYSRLQIKIHGSPQLMRLIQGREEEHSTEYQGDTRAEEEQGTDHGAEIEPVDA</sequence>
<dbReference type="OrthoDB" id="2018467at2759"/>
<name>A0A2P5F3X7_TREOI</name>
<organism evidence="3 4">
    <name type="scientific">Trema orientale</name>
    <name type="common">Charcoal tree</name>
    <name type="synonym">Celtis orientalis</name>
    <dbReference type="NCBI Taxonomy" id="63057"/>
    <lineage>
        <taxon>Eukaryota</taxon>
        <taxon>Viridiplantae</taxon>
        <taxon>Streptophyta</taxon>
        <taxon>Embryophyta</taxon>
        <taxon>Tracheophyta</taxon>
        <taxon>Spermatophyta</taxon>
        <taxon>Magnoliopsida</taxon>
        <taxon>eudicotyledons</taxon>
        <taxon>Gunneridae</taxon>
        <taxon>Pentapetalae</taxon>
        <taxon>rosids</taxon>
        <taxon>fabids</taxon>
        <taxon>Rosales</taxon>
        <taxon>Cannabaceae</taxon>
        <taxon>Trema</taxon>
    </lineage>
</organism>
<evidence type="ECO:0000313" key="4">
    <source>
        <dbReference type="Proteomes" id="UP000237000"/>
    </source>
</evidence>
<keyword evidence="1" id="KW-0611">Plant defense</keyword>
<dbReference type="AlphaFoldDB" id="A0A2P5F3X7"/>
<feature type="compositionally biased region" description="Basic and acidic residues" evidence="2">
    <location>
        <begin position="134"/>
        <end position="158"/>
    </location>
</feature>
<dbReference type="InParanoid" id="A0A2P5F3X7"/>
<dbReference type="PANTHER" id="PTHR36766">
    <property type="entry name" value="PLANT BROAD-SPECTRUM MILDEW RESISTANCE PROTEIN RPW8"/>
    <property type="match status" value="1"/>
</dbReference>
<evidence type="ECO:0000256" key="2">
    <source>
        <dbReference type="SAM" id="MobiDB-lite"/>
    </source>
</evidence>
<dbReference type="GO" id="GO:0006952">
    <property type="term" value="P:defense response"/>
    <property type="evidence" value="ECO:0007669"/>
    <property type="project" value="UniProtKB-KW"/>
</dbReference>
<gene>
    <name evidence="3" type="ORF">TorRG33x02_115970</name>
</gene>
<comment type="caution">
    <text evidence="3">The sequence shown here is derived from an EMBL/GenBank/DDBJ whole genome shotgun (WGS) entry which is preliminary data.</text>
</comment>
<keyword evidence="4" id="KW-1185">Reference proteome</keyword>